<comment type="caution">
    <text evidence="4">The sequence shown here is derived from an EMBL/GenBank/DDBJ whole genome shotgun (WGS) entry which is preliminary data.</text>
</comment>
<dbReference type="GO" id="GO:0006401">
    <property type="term" value="P:RNA catabolic process"/>
    <property type="evidence" value="ECO:0007669"/>
    <property type="project" value="UniProtKB-ARBA"/>
</dbReference>
<dbReference type="AlphaFoldDB" id="A0A815MR91"/>
<dbReference type="GO" id="GO:0033897">
    <property type="term" value="F:ribonuclease T2 activity"/>
    <property type="evidence" value="ECO:0007669"/>
    <property type="project" value="InterPro"/>
</dbReference>
<evidence type="ECO:0000313" key="5">
    <source>
        <dbReference type="EMBL" id="CAF4308016.1"/>
    </source>
</evidence>
<comment type="similarity">
    <text evidence="1 2">Belongs to the RNase T2 family.</text>
</comment>
<evidence type="ECO:0000313" key="4">
    <source>
        <dbReference type="EMBL" id="CAF1428353.1"/>
    </source>
</evidence>
<dbReference type="InterPro" id="IPR036430">
    <property type="entry name" value="RNase_T2-like_sf"/>
</dbReference>
<sequence>MFNILISFSLLTYIAIGKYTSLDECPLPKQLKTNYDFDYTQQRGEEQNSESGTYFFRLALSWSPSFCEGILNEQRRKDLFQCQHNFGLIVHGLWPQARNAGNKVSRHPRNCRNDPQIDPKTIQEYFCMMPSETLMQAEYEKHGSCYWSSAEHYFHRAKTLFQNLRQPENMEQLANPAGATKAIIKQAFMSINPGLKQQDIVVQVVRKTKKLKEIVVCYDLEYNYTNCNQ</sequence>
<keyword evidence="6" id="KW-1185">Reference proteome</keyword>
<dbReference type="EMBL" id="CAJNOQ010018427">
    <property type="protein sequence ID" value="CAF1428353.1"/>
    <property type="molecule type" value="Genomic_DNA"/>
</dbReference>
<gene>
    <name evidence="4" type="ORF">GPM918_LOCUS33916</name>
    <name evidence="5" type="ORF">SRO942_LOCUS34609</name>
</gene>
<reference evidence="4" key="1">
    <citation type="submission" date="2021-02" db="EMBL/GenBank/DDBJ databases">
        <authorList>
            <person name="Nowell W R."/>
        </authorList>
    </citation>
    <scope>NUCLEOTIDE SEQUENCE</scope>
</reference>
<dbReference type="Proteomes" id="UP000663829">
    <property type="component" value="Unassembled WGS sequence"/>
</dbReference>
<dbReference type="OrthoDB" id="10041519at2759"/>
<feature type="signal peptide" evidence="3">
    <location>
        <begin position="1"/>
        <end position="17"/>
    </location>
</feature>
<dbReference type="PANTHER" id="PTHR11240:SF22">
    <property type="entry name" value="RIBONUCLEASE T2"/>
    <property type="match status" value="1"/>
</dbReference>
<dbReference type="SUPFAM" id="SSF55895">
    <property type="entry name" value="Ribonuclease Rh-like"/>
    <property type="match status" value="1"/>
</dbReference>
<feature type="chain" id="PRO_5036412020" evidence="3">
    <location>
        <begin position="18"/>
        <end position="229"/>
    </location>
</feature>
<evidence type="ECO:0000313" key="6">
    <source>
        <dbReference type="Proteomes" id="UP000663829"/>
    </source>
</evidence>
<dbReference type="Proteomes" id="UP000681722">
    <property type="component" value="Unassembled WGS sequence"/>
</dbReference>
<accession>A0A815MR91</accession>
<dbReference type="Pfam" id="PF00445">
    <property type="entry name" value="Ribonuclease_T2"/>
    <property type="match status" value="1"/>
</dbReference>
<evidence type="ECO:0000256" key="1">
    <source>
        <dbReference type="ARBA" id="ARBA00007469"/>
    </source>
</evidence>
<keyword evidence="3" id="KW-0732">Signal</keyword>
<name>A0A815MR91_9BILA</name>
<dbReference type="GO" id="GO:0003723">
    <property type="term" value="F:RNA binding"/>
    <property type="evidence" value="ECO:0007669"/>
    <property type="project" value="InterPro"/>
</dbReference>
<dbReference type="InterPro" id="IPR018188">
    <property type="entry name" value="RNase_T2_His_AS_1"/>
</dbReference>
<dbReference type="EMBL" id="CAJOBC010083859">
    <property type="protein sequence ID" value="CAF4308016.1"/>
    <property type="molecule type" value="Genomic_DNA"/>
</dbReference>
<protein>
    <submittedName>
        <fullName evidence="4">Uncharacterized protein</fullName>
    </submittedName>
</protein>
<proteinExistence type="inferred from homology"/>
<organism evidence="4 6">
    <name type="scientific">Didymodactylos carnosus</name>
    <dbReference type="NCBI Taxonomy" id="1234261"/>
    <lineage>
        <taxon>Eukaryota</taxon>
        <taxon>Metazoa</taxon>
        <taxon>Spiralia</taxon>
        <taxon>Gnathifera</taxon>
        <taxon>Rotifera</taxon>
        <taxon>Eurotatoria</taxon>
        <taxon>Bdelloidea</taxon>
        <taxon>Philodinida</taxon>
        <taxon>Philodinidae</taxon>
        <taxon>Didymodactylos</taxon>
    </lineage>
</organism>
<dbReference type="PANTHER" id="PTHR11240">
    <property type="entry name" value="RIBONUCLEASE T2"/>
    <property type="match status" value="1"/>
</dbReference>
<evidence type="ECO:0000256" key="3">
    <source>
        <dbReference type="SAM" id="SignalP"/>
    </source>
</evidence>
<dbReference type="PROSITE" id="PS00530">
    <property type="entry name" value="RNASE_T2_1"/>
    <property type="match status" value="1"/>
</dbReference>
<dbReference type="InterPro" id="IPR001568">
    <property type="entry name" value="RNase_T2-like"/>
</dbReference>
<evidence type="ECO:0000256" key="2">
    <source>
        <dbReference type="RuleBase" id="RU004328"/>
    </source>
</evidence>
<dbReference type="Gene3D" id="3.90.730.10">
    <property type="entry name" value="Ribonuclease T2-like"/>
    <property type="match status" value="1"/>
</dbReference>